<comment type="pathway">
    <text evidence="1">Cofactor biosynthesis; riboflavin biosynthesis.</text>
</comment>
<keyword evidence="2" id="KW-0686">Riboflavin biosynthesis</keyword>
<evidence type="ECO:0000256" key="3">
    <source>
        <dbReference type="ARBA" id="ARBA00022723"/>
    </source>
</evidence>
<keyword evidence="3" id="KW-0479">Metal-binding</keyword>
<dbReference type="RefSeq" id="WP_340931432.1">
    <property type="nucleotide sequence ID" value="NZ_CP150496.1"/>
</dbReference>
<dbReference type="Gene3D" id="3.40.50.10990">
    <property type="entry name" value="GTP cyclohydrolase II"/>
    <property type="match status" value="1"/>
</dbReference>
<evidence type="ECO:0000256" key="1">
    <source>
        <dbReference type="ARBA" id="ARBA00005104"/>
    </source>
</evidence>
<protein>
    <submittedName>
        <fullName evidence="5">GTP cyclohydrolase</fullName>
    </submittedName>
</protein>
<proteinExistence type="predicted"/>
<feature type="domain" description="GTP cyclohydrolase II" evidence="4">
    <location>
        <begin position="6"/>
        <end position="164"/>
    </location>
</feature>
<dbReference type="SUPFAM" id="SSF142695">
    <property type="entry name" value="RibA-like"/>
    <property type="match status" value="1"/>
</dbReference>
<evidence type="ECO:0000256" key="2">
    <source>
        <dbReference type="ARBA" id="ARBA00022619"/>
    </source>
</evidence>
<dbReference type="Pfam" id="PF00925">
    <property type="entry name" value="GTP_cyclohydro2"/>
    <property type="match status" value="1"/>
</dbReference>
<reference evidence="5 6" key="1">
    <citation type="submission" date="2024-03" db="EMBL/GenBank/DDBJ databases">
        <authorList>
            <person name="Cao K."/>
        </authorList>
    </citation>
    <scope>NUCLEOTIDE SEQUENCE [LARGE SCALE GENOMIC DNA]</scope>
    <source>
        <strain evidence="5 6">MCCC 1K00696</strain>
    </source>
</reference>
<name>A0ABZ2TT53_9FLAO</name>
<organism evidence="5 6">
    <name type="scientific">Polaribacter marinaquae</name>
    <dbReference type="NCBI Taxonomy" id="1642819"/>
    <lineage>
        <taxon>Bacteria</taxon>
        <taxon>Pseudomonadati</taxon>
        <taxon>Bacteroidota</taxon>
        <taxon>Flavobacteriia</taxon>
        <taxon>Flavobacteriales</taxon>
        <taxon>Flavobacteriaceae</taxon>
    </lineage>
</organism>
<dbReference type="InterPro" id="IPR032677">
    <property type="entry name" value="GTP_cyclohydro_II"/>
</dbReference>
<keyword evidence="6" id="KW-1185">Reference proteome</keyword>
<dbReference type="InterPro" id="IPR036144">
    <property type="entry name" value="RibA-like_sf"/>
</dbReference>
<evidence type="ECO:0000313" key="6">
    <source>
        <dbReference type="Proteomes" id="UP001491088"/>
    </source>
</evidence>
<sequence length="170" mass="19175">MIVKLAETNIKTKFGDFKETLFYNGQRESHSLVMGDIEGEEDILCRVHSSCIFAHQFNSIECDCREQMEISQQLIQKVGKGIVIWLEQEGKGNGHYALIKSMEHKKNGIPQAEAYEKVGFKKDARDFTVAAEILEFLKVKSVKMLTNNPKKVATLTQHGVVVSGTQKTEL</sequence>
<evidence type="ECO:0000259" key="4">
    <source>
        <dbReference type="Pfam" id="PF00925"/>
    </source>
</evidence>
<dbReference type="PANTHER" id="PTHR21327:SF18">
    <property type="entry name" value="3,4-DIHYDROXY-2-BUTANONE 4-PHOSPHATE SYNTHASE"/>
    <property type="match status" value="1"/>
</dbReference>
<accession>A0ABZ2TT53</accession>
<evidence type="ECO:0000313" key="5">
    <source>
        <dbReference type="EMBL" id="WYW54412.1"/>
    </source>
</evidence>
<dbReference type="EMBL" id="CP150496">
    <property type="protein sequence ID" value="WYW54412.1"/>
    <property type="molecule type" value="Genomic_DNA"/>
</dbReference>
<dbReference type="Proteomes" id="UP001491088">
    <property type="component" value="Chromosome"/>
</dbReference>
<gene>
    <name evidence="5" type="ORF">WG950_07695</name>
</gene>
<dbReference type="PANTHER" id="PTHR21327">
    <property type="entry name" value="GTP CYCLOHYDROLASE II-RELATED"/>
    <property type="match status" value="1"/>
</dbReference>